<feature type="transmembrane region" description="Helical" evidence="1">
    <location>
        <begin position="86"/>
        <end position="104"/>
    </location>
</feature>
<dbReference type="InterPro" id="IPR033458">
    <property type="entry name" value="DUF5134"/>
</dbReference>
<proteinExistence type="predicted"/>
<organism evidence="2 3">
    <name type="scientific">Streptomyces nigrescens</name>
    <dbReference type="NCBI Taxonomy" id="1920"/>
    <lineage>
        <taxon>Bacteria</taxon>
        <taxon>Bacillati</taxon>
        <taxon>Actinomycetota</taxon>
        <taxon>Actinomycetes</taxon>
        <taxon>Kitasatosporales</taxon>
        <taxon>Streptomycetaceae</taxon>
        <taxon>Streptomyces</taxon>
    </lineage>
</organism>
<dbReference type="EMBL" id="AP026073">
    <property type="protein sequence ID" value="BDM68665.1"/>
    <property type="molecule type" value="Genomic_DNA"/>
</dbReference>
<keyword evidence="3" id="KW-1185">Reference proteome</keyword>
<reference evidence="2" key="1">
    <citation type="submission" date="2022-06" db="EMBL/GenBank/DDBJ databases">
        <title>Complete genome sequence of Streptomyces nigrescens HEK616.</title>
        <authorList>
            <person name="Asamizu S."/>
            <person name="Onaka H."/>
        </authorList>
    </citation>
    <scope>NUCLEOTIDE SEQUENCE</scope>
    <source>
        <strain evidence="2">HEK616</strain>
    </source>
</reference>
<evidence type="ECO:0000313" key="2">
    <source>
        <dbReference type="EMBL" id="BDM68665.1"/>
    </source>
</evidence>
<keyword evidence="1" id="KW-0472">Membrane</keyword>
<dbReference type="RefSeq" id="WP_261952643.1">
    <property type="nucleotide sequence ID" value="NZ_AP026073.1"/>
</dbReference>
<gene>
    <name evidence="2" type="ORF">HEK616_21520</name>
</gene>
<feature type="transmembrane region" description="Helical" evidence="1">
    <location>
        <begin position="61"/>
        <end position="79"/>
    </location>
</feature>
<dbReference type="Proteomes" id="UP001059597">
    <property type="component" value="Chromosome"/>
</dbReference>
<dbReference type="Pfam" id="PF17197">
    <property type="entry name" value="DUF5134"/>
    <property type="match status" value="1"/>
</dbReference>
<name>A0ABN6QRQ5_STRNI</name>
<accession>A0ABN6QRQ5</accession>
<sequence length="197" mass="19409">MHAPPLVGWLLVLLCAGAGAYCLARAGGVPAAQRAAARGEGVMALGMAAMAVPASVAPPPWSPWLFTAGFGAAAMAALVRRHLHHAVGALTMVYMALAMVWPGGPAGRPGAGHGMAGMDHLGAMTHSAPGGVPWVTGLLLVYYTVYVIGAGVRLVPAAGGPAVAGAPAGAGGAGTADVLRACRVAMGIGMLAMLLMM</sequence>
<evidence type="ECO:0000313" key="3">
    <source>
        <dbReference type="Proteomes" id="UP001059597"/>
    </source>
</evidence>
<keyword evidence="1" id="KW-1133">Transmembrane helix</keyword>
<feature type="transmembrane region" description="Helical" evidence="1">
    <location>
        <begin position="6"/>
        <end position="24"/>
    </location>
</feature>
<keyword evidence="1" id="KW-0812">Transmembrane</keyword>
<protein>
    <submittedName>
        <fullName evidence="2">DUF5134 domain-containing protein</fullName>
    </submittedName>
</protein>
<evidence type="ECO:0000256" key="1">
    <source>
        <dbReference type="SAM" id="Phobius"/>
    </source>
</evidence>